<name>A0ACC0VWA2_9STRA</name>
<comment type="caution">
    <text evidence="1">The sequence shown here is derived from an EMBL/GenBank/DDBJ whole genome shotgun (WGS) entry which is preliminary data.</text>
</comment>
<organism evidence="1 2">
    <name type="scientific">Peronosclerospora sorghi</name>
    <dbReference type="NCBI Taxonomy" id="230839"/>
    <lineage>
        <taxon>Eukaryota</taxon>
        <taxon>Sar</taxon>
        <taxon>Stramenopiles</taxon>
        <taxon>Oomycota</taxon>
        <taxon>Peronosporomycetes</taxon>
        <taxon>Peronosporales</taxon>
        <taxon>Peronosporaceae</taxon>
        <taxon>Peronosclerospora</taxon>
    </lineage>
</organism>
<accession>A0ACC0VWA2</accession>
<evidence type="ECO:0000313" key="2">
    <source>
        <dbReference type="Proteomes" id="UP001163321"/>
    </source>
</evidence>
<dbReference type="Proteomes" id="UP001163321">
    <property type="component" value="Chromosome 6"/>
</dbReference>
<reference evidence="1 2" key="1">
    <citation type="journal article" date="2022" name="bioRxiv">
        <title>The genome of the oomycete Peronosclerospora sorghi, a cosmopolitan pathogen of maize and sorghum, is inflated with dispersed pseudogenes.</title>
        <authorList>
            <person name="Fletcher K."/>
            <person name="Martin F."/>
            <person name="Isakeit T."/>
            <person name="Cavanaugh K."/>
            <person name="Magill C."/>
            <person name="Michelmore R."/>
        </authorList>
    </citation>
    <scope>NUCLEOTIDE SEQUENCE [LARGE SCALE GENOMIC DNA]</scope>
    <source>
        <strain evidence="1">P6</strain>
    </source>
</reference>
<sequence>MIEYYTGKTNDDTRIFYIKLSTDRGHSIEGGTKTDDLFIDGAPAGYQLCGLQSFSDSELDMTSAIWTSIDPIHALPTTSGGN</sequence>
<evidence type="ECO:0000313" key="1">
    <source>
        <dbReference type="EMBL" id="KAI9910823.1"/>
    </source>
</evidence>
<keyword evidence="2" id="KW-1185">Reference proteome</keyword>
<gene>
    <name evidence="1" type="ORF">PsorP6_010947</name>
</gene>
<dbReference type="EMBL" id="CM047585">
    <property type="protein sequence ID" value="KAI9910823.1"/>
    <property type="molecule type" value="Genomic_DNA"/>
</dbReference>
<proteinExistence type="predicted"/>
<protein>
    <submittedName>
        <fullName evidence="1">Uncharacterized protein</fullName>
    </submittedName>
</protein>